<dbReference type="PANTHER" id="PTHR45947">
    <property type="entry name" value="SULFOQUINOVOSYL TRANSFERASE SQD2"/>
    <property type="match status" value="1"/>
</dbReference>
<evidence type="ECO:0000313" key="3">
    <source>
        <dbReference type="EMBL" id="MCT7978403.1"/>
    </source>
</evidence>
<feature type="domain" description="Glycosyltransferase subfamily 4-like N-terminal" evidence="2">
    <location>
        <begin position="13"/>
        <end position="215"/>
    </location>
</feature>
<dbReference type="InterPro" id="IPR001296">
    <property type="entry name" value="Glyco_trans_1"/>
</dbReference>
<feature type="domain" description="Glycosyl transferase family 1" evidence="1">
    <location>
        <begin position="225"/>
        <end position="389"/>
    </location>
</feature>
<dbReference type="InterPro" id="IPR028098">
    <property type="entry name" value="Glyco_trans_4-like_N"/>
</dbReference>
<evidence type="ECO:0000313" key="4">
    <source>
        <dbReference type="Proteomes" id="UP001525961"/>
    </source>
</evidence>
<dbReference type="Proteomes" id="UP001525961">
    <property type="component" value="Unassembled WGS sequence"/>
</dbReference>
<dbReference type="Gene3D" id="3.40.50.2000">
    <property type="entry name" value="Glycogen Phosphorylase B"/>
    <property type="match status" value="2"/>
</dbReference>
<dbReference type="InterPro" id="IPR050194">
    <property type="entry name" value="Glycosyltransferase_grp1"/>
</dbReference>
<dbReference type="CDD" id="cd03825">
    <property type="entry name" value="GT4_WcaC-like"/>
    <property type="match status" value="1"/>
</dbReference>
<gene>
    <name evidence="3" type="ORF">NG792_11860</name>
</gene>
<dbReference type="RefSeq" id="WP_261235566.1">
    <property type="nucleotide sequence ID" value="NZ_JAMXFA010000013.1"/>
</dbReference>
<proteinExistence type="predicted"/>
<evidence type="ECO:0000259" key="2">
    <source>
        <dbReference type="Pfam" id="PF13439"/>
    </source>
</evidence>
<dbReference type="Pfam" id="PF00534">
    <property type="entry name" value="Glycos_transf_1"/>
    <property type="match status" value="1"/>
</dbReference>
<name>A0ABT2N6T3_9CYAN</name>
<dbReference type="EMBL" id="JAMXFA010000013">
    <property type="protein sequence ID" value="MCT7978403.1"/>
    <property type="molecule type" value="Genomic_DNA"/>
</dbReference>
<organism evidence="3 4">
    <name type="scientific">Laspinema olomoucense D3b</name>
    <dbReference type="NCBI Taxonomy" id="2953688"/>
    <lineage>
        <taxon>Bacteria</taxon>
        <taxon>Bacillati</taxon>
        <taxon>Cyanobacteriota</taxon>
        <taxon>Cyanophyceae</taxon>
        <taxon>Oscillatoriophycideae</taxon>
        <taxon>Oscillatoriales</taxon>
        <taxon>Laspinemataceae</taxon>
        <taxon>Laspinema</taxon>
        <taxon>Laspinema olomoucense</taxon>
    </lineage>
</organism>
<comment type="caution">
    <text evidence="3">The sequence shown here is derived from an EMBL/GenBank/DDBJ whole genome shotgun (WGS) entry which is preliminary data.</text>
</comment>
<dbReference type="PANTHER" id="PTHR45947:SF3">
    <property type="entry name" value="SULFOQUINOVOSYL TRANSFERASE SQD2"/>
    <property type="match status" value="1"/>
</dbReference>
<reference evidence="3 4" key="1">
    <citation type="journal article" date="2022" name="Front. Microbiol.">
        <title>High genomic differentiation and limited gene flow indicate recent cryptic speciation within the genus Laspinema (cyanobacteria).</title>
        <authorList>
            <person name="Stanojkovic A."/>
            <person name="Skoupy S."/>
            <person name="Skaloud P."/>
            <person name="Dvorak P."/>
        </authorList>
    </citation>
    <scope>NUCLEOTIDE SEQUENCE [LARGE SCALE GENOMIC DNA]</scope>
    <source>
        <strain evidence="3 4">D3b</strain>
    </source>
</reference>
<sequence length="421" mass="47143">MKILHLSQSDIEGGAARGAYWLHNALQQAGVESQMLVASKESHAPAVIGPSGKVRKGLQELRCKIDGFPLSFYPDRDPLFSLSWLPNNTVKQVNSIDPDIINLHWLGLAFLTPESLAKFKQPLVWTLRDMWAFTGGCHYTGNCENYLTQCGACPALKSDKPNDISRQFWAKKFKAWQDLNFTVVTISHWLADCAKESSILKNKKIQVIHNALDESKYKPMPKKIVRDILGLNPEKKIVLFGAVNATSEKRKGFQYLVTALNKLALSGLSENIELVVFGASKPKNPPDLGMNVTYMGWLNDDISLAILYAAADVMIVPSLQEAFGKTAMESLACGTPVVSFDSTGLKDIVEHQKNGYRAECFSSEDLANGIRWVLEDEERWQALSRRSREKVEQEFTLEVQARTYLKLYEEILQSSNQSVRG</sequence>
<keyword evidence="4" id="KW-1185">Reference proteome</keyword>
<protein>
    <submittedName>
        <fullName evidence="3">Glycosyltransferase family 4 protein</fullName>
    </submittedName>
</protein>
<evidence type="ECO:0000259" key="1">
    <source>
        <dbReference type="Pfam" id="PF00534"/>
    </source>
</evidence>
<accession>A0ABT2N6T3</accession>
<dbReference type="SUPFAM" id="SSF53756">
    <property type="entry name" value="UDP-Glycosyltransferase/glycogen phosphorylase"/>
    <property type="match status" value="1"/>
</dbReference>
<dbReference type="Pfam" id="PF13439">
    <property type="entry name" value="Glyco_transf_4"/>
    <property type="match status" value="1"/>
</dbReference>